<protein>
    <submittedName>
        <fullName evidence="3">Putative glycosyl transferase</fullName>
    </submittedName>
</protein>
<evidence type="ECO:0000313" key="3">
    <source>
        <dbReference type="EMBL" id="CEA08000.1"/>
    </source>
</evidence>
<gene>
    <name evidence="3" type="ORF">BN1051_01335</name>
</gene>
<dbReference type="PANTHER" id="PTHR43685">
    <property type="entry name" value="GLYCOSYLTRANSFERASE"/>
    <property type="match status" value="1"/>
</dbReference>
<dbReference type="InterPro" id="IPR001173">
    <property type="entry name" value="Glyco_trans_2-like"/>
</dbReference>
<keyword evidence="3" id="KW-0808">Transferase</keyword>
<evidence type="ECO:0000256" key="1">
    <source>
        <dbReference type="SAM" id="MobiDB-lite"/>
    </source>
</evidence>
<name>A0A078MP09_9MICC</name>
<dbReference type="SUPFAM" id="SSF53448">
    <property type="entry name" value="Nucleotide-diphospho-sugar transferases"/>
    <property type="match status" value="1"/>
</dbReference>
<feature type="region of interest" description="Disordered" evidence="1">
    <location>
        <begin position="235"/>
        <end position="257"/>
    </location>
</feature>
<dbReference type="Pfam" id="PF00535">
    <property type="entry name" value="Glycos_transf_2"/>
    <property type="match status" value="1"/>
</dbReference>
<dbReference type="Gene3D" id="3.90.550.10">
    <property type="entry name" value="Spore Coat Polysaccharide Biosynthesis Protein SpsA, Chain A"/>
    <property type="match status" value="1"/>
</dbReference>
<evidence type="ECO:0000259" key="2">
    <source>
        <dbReference type="Pfam" id="PF00535"/>
    </source>
</evidence>
<reference evidence="3" key="1">
    <citation type="submission" date="2014-07" db="EMBL/GenBank/DDBJ databases">
        <authorList>
            <person name="Urmite Genomes Urmite Genomes"/>
        </authorList>
    </citation>
    <scope>NUCLEOTIDE SEQUENCE</scope>
    <source>
        <strain evidence="3">11W110_air</strain>
    </source>
</reference>
<dbReference type="GO" id="GO:0016740">
    <property type="term" value="F:transferase activity"/>
    <property type="evidence" value="ECO:0007669"/>
    <property type="project" value="UniProtKB-KW"/>
</dbReference>
<dbReference type="PATRIC" id="fig|1461584.3.peg.1320"/>
<feature type="compositionally biased region" description="Basic residues" evidence="1">
    <location>
        <begin position="235"/>
        <end position="245"/>
    </location>
</feature>
<proteinExistence type="predicted"/>
<dbReference type="InterPro" id="IPR029044">
    <property type="entry name" value="Nucleotide-diphossugar_trans"/>
</dbReference>
<dbReference type="EMBL" id="LN483070">
    <property type="protein sequence ID" value="CEA08000.1"/>
    <property type="molecule type" value="Genomic_DNA"/>
</dbReference>
<sequence>MAAISVVIPSRNDAELLAVCLAALAAQTRPADEILVVDNASTDATAQVCEAAGVRRLPELVPGVTAATAAGLDAAGGTLLARLDADSVPPRRWLEQLERRFDAEPGLAAVTGPGDFYGGGPLAAWVGRTVYIGGYHRVVGLLLGHPPLFGSNFAIRAEAWRRISGRVDRTDPRVHDDLHISYLIEPDMEVRWDPDLRVGVSARPLQSWAGLRRRLAMAYATFRFDFRRQPPLARRRERVRRRRIPRAGTANPPRRRT</sequence>
<dbReference type="PANTHER" id="PTHR43685:SF2">
    <property type="entry name" value="GLYCOSYLTRANSFERASE 2-LIKE DOMAIN-CONTAINING PROTEIN"/>
    <property type="match status" value="1"/>
</dbReference>
<accession>A0A078MP09</accession>
<organism evidence="3">
    <name type="scientific">Arthrobacter saudimassiliensis</name>
    <dbReference type="NCBI Taxonomy" id="1461584"/>
    <lineage>
        <taxon>Bacteria</taxon>
        <taxon>Bacillati</taxon>
        <taxon>Actinomycetota</taxon>
        <taxon>Actinomycetes</taxon>
        <taxon>Micrococcales</taxon>
        <taxon>Micrococcaceae</taxon>
        <taxon>Arthrobacter</taxon>
    </lineage>
</organism>
<dbReference type="InterPro" id="IPR050834">
    <property type="entry name" value="Glycosyltransf_2"/>
</dbReference>
<dbReference type="AlphaFoldDB" id="A0A078MP09"/>
<feature type="domain" description="Glycosyltransferase 2-like" evidence="2">
    <location>
        <begin position="5"/>
        <end position="156"/>
    </location>
</feature>
<dbReference type="CDD" id="cd00761">
    <property type="entry name" value="Glyco_tranf_GTA_type"/>
    <property type="match status" value="1"/>
</dbReference>